<evidence type="ECO:0000256" key="1">
    <source>
        <dbReference type="SAM" id="SignalP"/>
    </source>
</evidence>
<dbReference type="EMBL" id="LR214972">
    <property type="protein sequence ID" value="VEU63466.1"/>
    <property type="molecule type" value="Genomic_DNA"/>
</dbReference>
<keyword evidence="1" id="KW-0732">Signal</keyword>
<feature type="chain" id="PRO_5019436776" evidence="1">
    <location>
        <begin position="20"/>
        <end position="509"/>
    </location>
</feature>
<gene>
    <name evidence="2" type="ORF">NCTC10118_00488</name>
</gene>
<organism evidence="2 3">
    <name type="scientific">Mycoplasmopsis bovirhinis</name>
    <dbReference type="NCBI Taxonomy" id="29553"/>
    <lineage>
        <taxon>Bacteria</taxon>
        <taxon>Bacillati</taxon>
        <taxon>Mycoplasmatota</taxon>
        <taxon>Mycoplasmoidales</taxon>
        <taxon>Metamycoplasmataceae</taxon>
        <taxon>Mycoplasmopsis</taxon>
    </lineage>
</organism>
<feature type="signal peptide" evidence="1">
    <location>
        <begin position="1"/>
        <end position="19"/>
    </location>
</feature>
<sequence length="509" mass="57006">MNKKIFKKALALIATPLFASGSIIGLSANAQVVNSEASAYFDKTVIENGKTYNLVNVSFKLNDSEVSDLKSYYAFISFTLEHQNLREGDNVMYLGYQDKIEELTSSFIASRVSLQNGKFDESSKTYTLTVKFSGLYAWELSTFKFQLGLSGRTLSIKPTAKPIEQTRVAVKTKAGTHATRTNKDLSSMSDAEVLKLAQSVETYKPAVKKQWKPAISEPAFIGLDQSKVGTRSAVPINISTGKPFVTLQATKEYLEILPDSQKLGLVPNLSLYQVVIPNTHKFSENSGRRFYLNMTIQQDGQRTGNVSYVVDGNKAELIGNLGSNKSDLSMYTSTYKANDNDGYITFQLLLGKRWDPSKIRIVMSFTGYRNGSYFEVAGKNRKVGEIKLTKWQQNEVWRRGTWNKYVSLNNALDSNLDGKEVTLELSHPDTPKTILKYKVKGEKLVPVGNNSNGVKFNIHRISNIKQGQRLGFYVELSSLFDPNKAIIKVTFDGKTQEVKMPNFWGMFDN</sequence>
<proteinExistence type="predicted"/>
<dbReference type="Proteomes" id="UP000289952">
    <property type="component" value="Chromosome"/>
</dbReference>
<dbReference type="OrthoDB" id="403181at2"/>
<dbReference type="AlphaFoldDB" id="A0A449AES2"/>
<keyword evidence="3" id="KW-1185">Reference proteome</keyword>
<evidence type="ECO:0000313" key="2">
    <source>
        <dbReference type="EMBL" id="VEU63466.1"/>
    </source>
</evidence>
<evidence type="ECO:0000313" key="3">
    <source>
        <dbReference type="Proteomes" id="UP000289952"/>
    </source>
</evidence>
<name>A0A449AES2_9BACT</name>
<protein>
    <submittedName>
        <fullName evidence="2">Uncharacterized protein</fullName>
    </submittedName>
</protein>
<reference evidence="2 3" key="1">
    <citation type="submission" date="2019-01" db="EMBL/GenBank/DDBJ databases">
        <authorList>
            <consortium name="Pathogen Informatics"/>
        </authorList>
    </citation>
    <scope>NUCLEOTIDE SEQUENCE [LARGE SCALE GENOMIC DNA]</scope>
    <source>
        <strain evidence="2 3">NCTC10118</strain>
    </source>
</reference>
<accession>A0A449AES2</accession>
<dbReference type="RefSeq" id="WP_129621659.1">
    <property type="nucleotide sequence ID" value="NZ_LR214972.1"/>
</dbReference>